<sequence>MNPPLPSLTRTWHNASYPAISPHRPELAATGKTIIIAGAGSGIGRATAQSFAKAGAQKIVLIGRTEASLRETAKTLTCNTSVQVADVTDEEALRAIAAATGQWDVMVLAAGYISPPASIRDASVAEWRQNFETNVLGSMVMSQVFLPTANPDHATIVALTAAVVFPAARLQKMSGYITSKLAVVKLVEFLAAENSNLVAVALHPGMIDTKVFRESGADPRHLPMDTVDLPGNFTVWLTSPEAAFLSGRCAWANWDVDELKDKADEIKSGLLLTSGIYGWPFNSP</sequence>
<dbReference type="PANTHER" id="PTHR44196">
    <property type="entry name" value="DEHYDROGENASE/REDUCTASE SDR FAMILY MEMBER 7B"/>
    <property type="match status" value="1"/>
</dbReference>
<evidence type="ECO:0000256" key="2">
    <source>
        <dbReference type="ARBA" id="ARBA00023002"/>
    </source>
</evidence>
<dbReference type="Gene3D" id="3.40.50.720">
    <property type="entry name" value="NAD(P)-binding Rossmann-like Domain"/>
    <property type="match status" value="1"/>
</dbReference>
<evidence type="ECO:0000256" key="1">
    <source>
        <dbReference type="ARBA" id="ARBA00006484"/>
    </source>
</evidence>
<organism evidence="3 4">
    <name type="scientific">Penicillium ucsense</name>
    <dbReference type="NCBI Taxonomy" id="2839758"/>
    <lineage>
        <taxon>Eukaryota</taxon>
        <taxon>Fungi</taxon>
        <taxon>Dikarya</taxon>
        <taxon>Ascomycota</taxon>
        <taxon>Pezizomycotina</taxon>
        <taxon>Eurotiomycetes</taxon>
        <taxon>Eurotiomycetidae</taxon>
        <taxon>Eurotiales</taxon>
        <taxon>Aspergillaceae</taxon>
        <taxon>Penicillium</taxon>
    </lineage>
</organism>
<dbReference type="Proteomes" id="UP000631181">
    <property type="component" value="Unassembled WGS sequence"/>
</dbReference>
<dbReference type="EMBL" id="WIWV01000047">
    <property type="protein sequence ID" value="KAF7716067.1"/>
    <property type="molecule type" value="Genomic_DNA"/>
</dbReference>
<proteinExistence type="inferred from homology"/>
<dbReference type="GO" id="GO:0016020">
    <property type="term" value="C:membrane"/>
    <property type="evidence" value="ECO:0007669"/>
    <property type="project" value="TreeGrafter"/>
</dbReference>
<name>A0A8J8W2C6_9EURO</name>
<dbReference type="AlphaFoldDB" id="A0A8J8W2C6"/>
<reference evidence="3" key="1">
    <citation type="journal article" date="2020" name="Front. Microbiol.">
        <title>Gene regulatory networks of Penicillium echinulatum 2HH and Penicillium oxalicum 114-2 inferred by a computational biology approach.</title>
        <authorList>
            <person name="Lenz A.R."/>
            <person name="Galan-Vasquez E."/>
            <person name="Balbinot E."/>
            <person name="De Abreu F.P."/>
            <person name="De Oliveira N.S."/>
            <person name="Da Rosa L.O."/>
            <person name="De Avila E Silva S."/>
            <person name="Camassola M."/>
            <person name="Dillon A.J.P."/>
            <person name="Perez-Rueda E."/>
        </authorList>
    </citation>
    <scope>NUCLEOTIDE SEQUENCE</scope>
    <source>
        <strain evidence="3">S1M29</strain>
    </source>
</reference>
<dbReference type="PANTHER" id="PTHR44196:SF1">
    <property type="entry name" value="DEHYDROGENASE_REDUCTASE SDR FAMILY MEMBER 7B"/>
    <property type="match status" value="1"/>
</dbReference>
<dbReference type="OrthoDB" id="1933717at2759"/>
<evidence type="ECO:0000313" key="4">
    <source>
        <dbReference type="Proteomes" id="UP000631181"/>
    </source>
</evidence>
<comment type="similarity">
    <text evidence="1">Belongs to the short-chain dehydrogenases/reductases (SDR) family.</text>
</comment>
<protein>
    <submittedName>
        <fullName evidence="3">Uncharacterized protein</fullName>
    </submittedName>
</protein>
<keyword evidence="4" id="KW-1185">Reference proteome</keyword>
<dbReference type="InterPro" id="IPR036291">
    <property type="entry name" value="NAD(P)-bd_dom_sf"/>
</dbReference>
<dbReference type="Pfam" id="PF00106">
    <property type="entry name" value="adh_short"/>
    <property type="match status" value="1"/>
</dbReference>
<comment type="caution">
    <text evidence="3">The sequence shown here is derived from an EMBL/GenBank/DDBJ whole genome shotgun (WGS) entry which is preliminary data.</text>
</comment>
<keyword evidence="2" id="KW-0560">Oxidoreductase</keyword>
<dbReference type="CDD" id="cd05233">
    <property type="entry name" value="SDR_c"/>
    <property type="match status" value="1"/>
</dbReference>
<dbReference type="SUPFAM" id="SSF51735">
    <property type="entry name" value="NAD(P)-binding Rossmann-fold domains"/>
    <property type="match status" value="1"/>
</dbReference>
<evidence type="ECO:0000313" key="3">
    <source>
        <dbReference type="EMBL" id="KAF7716067.1"/>
    </source>
</evidence>
<gene>
    <name evidence="3" type="ORF">PECM_006142</name>
</gene>
<accession>A0A8J8W2C6</accession>
<dbReference type="GO" id="GO:0016491">
    <property type="term" value="F:oxidoreductase activity"/>
    <property type="evidence" value="ECO:0007669"/>
    <property type="project" value="UniProtKB-KW"/>
</dbReference>
<dbReference type="InterPro" id="IPR002347">
    <property type="entry name" value="SDR_fam"/>
</dbReference>
<dbReference type="PRINTS" id="PR00081">
    <property type="entry name" value="GDHRDH"/>
</dbReference>